<dbReference type="SMART" id="SM01012">
    <property type="entry name" value="ANTAR"/>
    <property type="match status" value="1"/>
</dbReference>
<evidence type="ECO:0000313" key="5">
    <source>
        <dbReference type="Proteomes" id="UP001185863"/>
    </source>
</evidence>
<gene>
    <name evidence="4" type="ORF">R4315_27510</name>
</gene>
<dbReference type="PIRSF" id="PIRSF036625">
    <property type="entry name" value="GAF_ANTAR"/>
    <property type="match status" value="1"/>
</dbReference>
<evidence type="ECO:0000313" key="4">
    <source>
        <dbReference type="EMBL" id="MDV7268269.1"/>
    </source>
</evidence>
<comment type="caution">
    <text evidence="4">The sequence shown here is derived from an EMBL/GenBank/DDBJ whole genome shotgun (WGS) entry which is preliminary data.</text>
</comment>
<dbReference type="RefSeq" id="WP_213572071.1">
    <property type="nucleotide sequence ID" value="NZ_JAWLUP010000144.1"/>
</dbReference>
<dbReference type="Proteomes" id="UP001185863">
    <property type="component" value="Unassembled WGS sequence"/>
</dbReference>
<evidence type="ECO:0000256" key="2">
    <source>
        <dbReference type="ARBA" id="ARBA00023163"/>
    </source>
</evidence>
<dbReference type="Gene3D" id="1.10.10.10">
    <property type="entry name" value="Winged helix-like DNA-binding domain superfamily/Winged helix DNA-binding domain"/>
    <property type="match status" value="1"/>
</dbReference>
<keyword evidence="1" id="KW-0805">Transcription regulation</keyword>
<reference evidence="4" key="1">
    <citation type="submission" date="2023-10" db="EMBL/GenBank/DDBJ databases">
        <title>Development of a sustainable strategy for remediation of hydrocarbon-contaminated territories based on the waste exchange concept.</title>
        <authorList>
            <person name="Krivoruchko A."/>
        </authorList>
    </citation>
    <scope>NUCLEOTIDE SEQUENCE</scope>
    <source>
        <strain evidence="4">IEGM 68</strain>
    </source>
</reference>
<dbReference type="InterPro" id="IPR036388">
    <property type="entry name" value="WH-like_DNA-bd_sf"/>
</dbReference>
<protein>
    <submittedName>
        <fullName evidence="4">GAF and ANTAR domain-containing protein</fullName>
    </submittedName>
</protein>
<proteinExistence type="predicted"/>
<dbReference type="GO" id="GO:0003723">
    <property type="term" value="F:RNA binding"/>
    <property type="evidence" value="ECO:0007669"/>
    <property type="project" value="InterPro"/>
</dbReference>
<organism evidence="4 5">
    <name type="scientific">Rhodococcus oxybenzonivorans</name>
    <dbReference type="NCBI Taxonomy" id="1990687"/>
    <lineage>
        <taxon>Bacteria</taxon>
        <taxon>Bacillati</taxon>
        <taxon>Actinomycetota</taxon>
        <taxon>Actinomycetes</taxon>
        <taxon>Mycobacteriales</taxon>
        <taxon>Nocardiaceae</taxon>
        <taxon>Rhodococcus</taxon>
    </lineage>
</organism>
<dbReference type="InterPro" id="IPR003018">
    <property type="entry name" value="GAF"/>
</dbReference>
<sequence>MDEQRRWSLWRAVAAASDVRGQGAWAEIVCSAAVELLSGIDSAALTIRATASAQDMLGASDEWAGILDDQQYTLGEGPGVLAFASGSPVLVSDLSVDEDRWPGFSEAARAIGAAAVFAFPLQIGGILLGTLDLYRRRVGGLTPRTLGDAAVVADLITVALLEHTERDAAAGDLWSREGSYQDVNVATGILAARLHISLADAFVRLRGHAFMMNRSALEVARDVLEQRIGVDDLND</sequence>
<accession>A0AAE5A9W6</accession>
<evidence type="ECO:0000259" key="3">
    <source>
        <dbReference type="SMART" id="SM01012"/>
    </source>
</evidence>
<dbReference type="InterPro" id="IPR012074">
    <property type="entry name" value="GAF_ANTAR"/>
</dbReference>
<keyword evidence="2" id="KW-0804">Transcription</keyword>
<feature type="domain" description="ANTAR" evidence="3">
    <location>
        <begin position="160"/>
        <end position="224"/>
    </location>
</feature>
<dbReference type="SUPFAM" id="SSF55781">
    <property type="entry name" value="GAF domain-like"/>
    <property type="match status" value="1"/>
</dbReference>
<evidence type="ECO:0000256" key="1">
    <source>
        <dbReference type="ARBA" id="ARBA00023015"/>
    </source>
</evidence>
<dbReference type="InterPro" id="IPR005561">
    <property type="entry name" value="ANTAR"/>
</dbReference>
<name>A0AAE5A9W6_9NOCA</name>
<dbReference type="InterPro" id="IPR029016">
    <property type="entry name" value="GAF-like_dom_sf"/>
</dbReference>
<dbReference type="Pfam" id="PF13185">
    <property type="entry name" value="GAF_2"/>
    <property type="match status" value="1"/>
</dbReference>
<dbReference type="EMBL" id="JAWLUP010000144">
    <property type="protein sequence ID" value="MDV7268269.1"/>
    <property type="molecule type" value="Genomic_DNA"/>
</dbReference>
<dbReference type="AlphaFoldDB" id="A0AAE5A9W6"/>
<dbReference type="Gene3D" id="3.30.450.40">
    <property type="match status" value="1"/>
</dbReference>